<comment type="caution">
    <text evidence="2">The sequence shown here is derived from an EMBL/GenBank/DDBJ whole genome shotgun (WGS) entry which is preliminary data.</text>
</comment>
<keyword evidence="3" id="KW-1185">Reference proteome</keyword>
<keyword evidence="1" id="KW-0732">Signal</keyword>
<reference evidence="3" key="1">
    <citation type="journal article" date="2015" name="Nat. Genet.">
        <title>The genome and transcriptome of the zoonotic hookworm Ancylostoma ceylanicum identify infection-specific gene families.</title>
        <authorList>
            <person name="Schwarz E.M."/>
            <person name="Hu Y."/>
            <person name="Antoshechkin I."/>
            <person name="Miller M.M."/>
            <person name="Sternberg P.W."/>
            <person name="Aroian R.V."/>
        </authorList>
    </citation>
    <scope>NUCLEOTIDE SEQUENCE</scope>
    <source>
        <strain evidence="3">HY135</strain>
    </source>
</reference>
<feature type="chain" id="PRO_5001486475" evidence="1">
    <location>
        <begin position="21"/>
        <end position="141"/>
    </location>
</feature>
<feature type="signal peptide" evidence="1">
    <location>
        <begin position="1"/>
        <end position="20"/>
    </location>
</feature>
<dbReference type="AlphaFoldDB" id="A0A016S7X0"/>
<name>A0A016S7X0_9BILA</name>
<proteinExistence type="predicted"/>
<organism evidence="2 3">
    <name type="scientific">Ancylostoma ceylanicum</name>
    <dbReference type="NCBI Taxonomy" id="53326"/>
    <lineage>
        <taxon>Eukaryota</taxon>
        <taxon>Metazoa</taxon>
        <taxon>Ecdysozoa</taxon>
        <taxon>Nematoda</taxon>
        <taxon>Chromadorea</taxon>
        <taxon>Rhabditida</taxon>
        <taxon>Rhabditina</taxon>
        <taxon>Rhabditomorpha</taxon>
        <taxon>Strongyloidea</taxon>
        <taxon>Ancylostomatidae</taxon>
        <taxon>Ancylostomatinae</taxon>
        <taxon>Ancylostoma</taxon>
    </lineage>
</organism>
<protein>
    <submittedName>
        <fullName evidence="2">Uncharacterized protein</fullName>
    </submittedName>
</protein>
<evidence type="ECO:0000313" key="2">
    <source>
        <dbReference type="EMBL" id="EYB86770.1"/>
    </source>
</evidence>
<gene>
    <name evidence="2" type="primary">Acey_s0273.g976</name>
    <name evidence="2" type="ORF">Y032_0273g976</name>
</gene>
<accession>A0A016S7X0</accession>
<dbReference type="Proteomes" id="UP000024635">
    <property type="component" value="Unassembled WGS sequence"/>
</dbReference>
<dbReference type="EMBL" id="JARK01001609">
    <property type="protein sequence ID" value="EYB86770.1"/>
    <property type="molecule type" value="Genomic_DNA"/>
</dbReference>
<evidence type="ECO:0000313" key="3">
    <source>
        <dbReference type="Proteomes" id="UP000024635"/>
    </source>
</evidence>
<sequence>MKMKLALLLVVFSAYGVVKIYPNGASVRDEDGDLTLYHRIYKRLMDLKEMIQNKLHLTLRGGAHPVDSSEHAQVHNLIDLQEELRYLEEVLHRAHAISHAEMQTVEALLRNVRSVDWKEEQQEATEKDNAIMRKGLNRVRI</sequence>
<evidence type="ECO:0000256" key="1">
    <source>
        <dbReference type="SAM" id="SignalP"/>
    </source>
</evidence>